<feature type="transmembrane region" description="Helical" evidence="1">
    <location>
        <begin position="21"/>
        <end position="42"/>
    </location>
</feature>
<protein>
    <submittedName>
        <fullName evidence="2">NADH dehydrogenase subunit 6</fullName>
    </submittedName>
</protein>
<proteinExistence type="predicted"/>
<dbReference type="AlphaFoldDB" id="A0A386B2N6"/>
<geneLocation type="mitochondrion" evidence="2"/>
<sequence>MKYVSVLTMVTSSILFSMSESLTFSFFMLILFFASVCHLLYIFCRNSWGVSLFYIVVASGLFVVFFYMVNCTSELPQDGKLDMGVMCMLPLLAVSMVAEIKMSNWLYMYMPYTSLTNTFKEYGFLAFFMLWGLLVLIVLFMRLTYSKSGSVRMKY</sequence>
<accession>A0A386B2N6</accession>
<feature type="transmembrane region" description="Helical" evidence="1">
    <location>
        <begin position="48"/>
        <end position="69"/>
    </location>
</feature>
<keyword evidence="1" id="KW-1133">Transmembrane helix</keyword>
<feature type="transmembrane region" description="Helical" evidence="1">
    <location>
        <begin position="81"/>
        <end position="102"/>
    </location>
</feature>
<keyword evidence="2" id="KW-0496">Mitochondrion</keyword>
<name>A0A386B2N6_9NEOP</name>
<organism evidence="2">
    <name type="scientific">Amyrsidea minuta</name>
    <dbReference type="NCBI Taxonomy" id="2364307"/>
    <lineage>
        <taxon>Eukaryota</taxon>
        <taxon>Metazoa</taxon>
        <taxon>Ecdysozoa</taxon>
        <taxon>Arthropoda</taxon>
        <taxon>Hexapoda</taxon>
        <taxon>Insecta</taxon>
        <taxon>Pterygota</taxon>
        <taxon>Neoptera</taxon>
        <taxon>Paraneoptera</taxon>
        <taxon>Psocodea</taxon>
        <taxon>Troctomorpha</taxon>
        <taxon>Phthiraptera</taxon>
        <taxon>Amblycera</taxon>
        <taxon>Menoponidae</taxon>
        <taxon>Amyrsidea</taxon>
    </lineage>
</organism>
<keyword evidence="1" id="KW-0472">Membrane</keyword>
<keyword evidence="1" id="KW-0812">Transmembrane</keyword>
<evidence type="ECO:0000313" key="2">
    <source>
        <dbReference type="EMBL" id="AYC65884.1"/>
    </source>
</evidence>
<evidence type="ECO:0000256" key="1">
    <source>
        <dbReference type="SAM" id="Phobius"/>
    </source>
</evidence>
<gene>
    <name evidence="2" type="primary">ND6</name>
</gene>
<feature type="transmembrane region" description="Helical" evidence="1">
    <location>
        <begin position="122"/>
        <end position="145"/>
    </location>
</feature>
<reference evidence="2" key="1">
    <citation type="journal article" date="2018" name="Syst. Biol.">
        <title>Mitochondrial Genome Fragmentation Unites the Parasitic Lice of Eutherian Mammals.</title>
        <authorList>
            <person name="Song F."/>
            <person name="Li H."/>
            <person name="Liu G.-H."/>
            <person name="Wang W."/>
            <person name="James P."/>
            <person name="Colwell D.D."/>
            <person name="Tran A."/>
            <person name="Gong S."/>
            <person name="Cai W."/>
            <person name="Shao R."/>
        </authorList>
    </citation>
    <scope>NUCLEOTIDE SEQUENCE</scope>
</reference>
<dbReference type="EMBL" id="MH001227">
    <property type="protein sequence ID" value="AYC65884.1"/>
    <property type="molecule type" value="Genomic_DNA"/>
</dbReference>